<feature type="compositionally biased region" description="Polar residues" evidence="1">
    <location>
        <begin position="545"/>
        <end position="572"/>
    </location>
</feature>
<comment type="caution">
    <text evidence="2">The sequence shown here is derived from an EMBL/GenBank/DDBJ whole genome shotgun (WGS) entry which is preliminary data.</text>
</comment>
<protein>
    <submittedName>
        <fullName evidence="2">DNA-dependent RNA polymerase ii largest subunit</fullName>
    </submittedName>
</protein>
<feature type="region of interest" description="Disordered" evidence="1">
    <location>
        <begin position="360"/>
        <end position="578"/>
    </location>
</feature>
<feature type="compositionally biased region" description="Polar residues" evidence="1">
    <location>
        <begin position="386"/>
        <end position="400"/>
    </location>
</feature>
<feature type="compositionally biased region" description="Polar residues" evidence="1">
    <location>
        <begin position="421"/>
        <end position="446"/>
    </location>
</feature>
<evidence type="ECO:0000313" key="3">
    <source>
        <dbReference type="Proteomes" id="UP000092177"/>
    </source>
</evidence>
<evidence type="ECO:0000256" key="1">
    <source>
        <dbReference type="SAM" id="MobiDB-lite"/>
    </source>
</evidence>
<dbReference type="AlphaFoldDB" id="A0A1B7XZZ9"/>
<reference evidence="3" key="1">
    <citation type="journal article" date="2017" name="BMC Genomics">
        <title>Gapless genome assembly of Colletotrichum higginsianum reveals chromosome structure and association of transposable elements with secondary metabolite gene clusters.</title>
        <authorList>
            <person name="Dallery J.-F."/>
            <person name="Lapalu N."/>
            <person name="Zampounis A."/>
            <person name="Pigne S."/>
            <person name="Luyten I."/>
            <person name="Amselem J."/>
            <person name="Wittenberg A.H.J."/>
            <person name="Zhou S."/>
            <person name="de Queiroz M.V."/>
            <person name="Robin G.P."/>
            <person name="Auger A."/>
            <person name="Hainaut M."/>
            <person name="Henrissat B."/>
            <person name="Kim K.-T."/>
            <person name="Lee Y.-H."/>
            <person name="Lespinet O."/>
            <person name="Schwartz D.C."/>
            <person name="Thon M.R."/>
            <person name="O'Connell R.J."/>
        </authorList>
    </citation>
    <scope>NUCLEOTIDE SEQUENCE [LARGE SCALE GENOMIC DNA]</scope>
    <source>
        <strain evidence="3">IMI 349063</strain>
    </source>
</reference>
<dbReference type="RefSeq" id="XP_018153838.1">
    <property type="nucleotide sequence ID" value="XM_018306997.1"/>
</dbReference>
<evidence type="ECO:0000313" key="2">
    <source>
        <dbReference type="EMBL" id="OBR05320.1"/>
    </source>
</evidence>
<sequence>MKIEPSSACRKLDRSRSDLAAAVEKDVPAARDCFGGVLSFEVVNNNCVWFAFETLQKMQAYSPDPILLQAVLGTEVARFHIMREKPHVEIRIAGTRAPNRLRVDESVFAKLGINKGSYTVKTKSNRICAEFDSAEDAWKVIEWYEKNPSGFVWNYCTARPKAIDVRAFPVYCATCSGPGHMKEACKTPDTPFCGKCAGPHTSWPKCSVEKERCRTCILEGLPESAASHAVWSGKCQAKARLDMLHECSKFDDILPDWVNFERMAALKRKQAEAIAKSSASGGDTEPVDDTLVMERNPLETARTPAHANLEPMTGIRRGTSTTVRHDNDEARLLVARTTDDRMGIHRGDIASADQPIVVEREDESVSCMEGWVPPSPDGTREPALSTRLTPSTKTDSIRQSPQPPATLDVDAHDVAHPEGASTRTGTSRPGRKQPTTSQDSDATTMKQPAMALETTDAGTGDASRASCSSGGPRVDGRRVALSSLSCNVGPSKKPSKKRQRNPNKPSATERSKVLRRDTNGTRSAASVPRTTGTSPGAALAFPLPNVQSSISASDPATRIEGSSSIGRQQARTASPEVPVRIESPILELYDGRPLTHVVNQNPHTGEITE</sequence>
<gene>
    <name evidence="2" type="ORF">CH63R_12023</name>
</gene>
<dbReference type="KEGG" id="chig:CH63R_12023"/>
<dbReference type="GeneID" id="28871104"/>
<dbReference type="Proteomes" id="UP000092177">
    <property type="component" value="Chromosome 8"/>
</dbReference>
<feature type="compositionally biased region" description="Basic and acidic residues" evidence="1">
    <location>
        <begin position="507"/>
        <end position="519"/>
    </location>
</feature>
<feature type="compositionally biased region" description="Polar residues" evidence="1">
    <location>
        <begin position="520"/>
        <end position="534"/>
    </location>
</feature>
<dbReference type="VEuPathDB" id="FungiDB:CH63R_12023"/>
<keyword evidence="3" id="KW-1185">Reference proteome</keyword>
<proteinExistence type="predicted"/>
<dbReference type="EMBL" id="LTAN01000008">
    <property type="protein sequence ID" value="OBR05320.1"/>
    <property type="molecule type" value="Genomic_DNA"/>
</dbReference>
<organism evidence="2 3">
    <name type="scientific">Colletotrichum higginsianum (strain IMI 349063)</name>
    <name type="common">Crucifer anthracnose fungus</name>
    <dbReference type="NCBI Taxonomy" id="759273"/>
    <lineage>
        <taxon>Eukaryota</taxon>
        <taxon>Fungi</taxon>
        <taxon>Dikarya</taxon>
        <taxon>Ascomycota</taxon>
        <taxon>Pezizomycotina</taxon>
        <taxon>Sordariomycetes</taxon>
        <taxon>Hypocreomycetidae</taxon>
        <taxon>Glomerellales</taxon>
        <taxon>Glomerellaceae</taxon>
        <taxon>Colletotrichum</taxon>
        <taxon>Colletotrichum destructivum species complex</taxon>
    </lineage>
</organism>
<name>A0A1B7XZZ9_COLHI</name>
<accession>A0A1B7XZZ9</accession>